<sequence>MNVERVVDLEGWLVIIDYRLFLMPEFYSDDYEGGEKVEVSNPEIIFSIMDKILPLAGGKSFIFHRSKISGTLIEGLSKKIRPLELFVEERGGGYVAIDVDDRTIEKYKARYRDFLNAGGGGESDDWLDYL</sequence>
<evidence type="ECO:0000313" key="2">
    <source>
        <dbReference type="Proteomes" id="UP000284049"/>
    </source>
</evidence>
<dbReference type="EMBL" id="MOBC01000010">
    <property type="protein sequence ID" value="ROM79719.1"/>
    <property type="molecule type" value="Genomic_DNA"/>
</dbReference>
<evidence type="ECO:0000313" key="1">
    <source>
        <dbReference type="EMBL" id="ROM79719.1"/>
    </source>
</evidence>
<dbReference type="RefSeq" id="WP_123579488.1">
    <property type="nucleotide sequence ID" value="NZ_MOBC01000010.1"/>
</dbReference>
<organism evidence="1 2">
    <name type="scientific">Pseudomonas brassicacearum</name>
    <dbReference type="NCBI Taxonomy" id="930166"/>
    <lineage>
        <taxon>Bacteria</taxon>
        <taxon>Pseudomonadati</taxon>
        <taxon>Pseudomonadota</taxon>
        <taxon>Gammaproteobacteria</taxon>
        <taxon>Pseudomonadales</taxon>
        <taxon>Pseudomonadaceae</taxon>
        <taxon>Pseudomonas</taxon>
    </lineage>
</organism>
<protein>
    <submittedName>
        <fullName evidence="1">Uncharacterized protein</fullName>
    </submittedName>
</protein>
<accession>A0A423G2X1</accession>
<comment type="caution">
    <text evidence="1">The sequence shown here is derived from an EMBL/GenBank/DDBJ whole genome shotgun (WGS) entry which is preliminary data.</text>
</comment>
<gene>
    <name evidence="1" type="ORF">BK652_19700</name>
</gene>
<proteinExistence type="predicted"/>
<dbReference type="AlphaFoldDB" id="A0A423G2X1"/>
<dbReference type="Proteomes" id="UP000284049">
    <property type="component" value="Unassembled WGS sequence"/>
</dbReference>
<reference evidence="1 2" key="1">
    <citation type="submission" date="2016-10" db="EMBL/GenBank/DDBJ databases">
        <title>Comparative genome analysis of multiple Pseudomonas spp. focuses on biocontrol and plant growth promoting traits.</title>
        <authorList>
            <person name="Tao X.-Y."/>
            <person name="Taylor C.G."/>
        </authorList>
    </citation>
    <scope>NUCLEOTIDE SEQUENCE [LARGE SCALE GENOMIC DNA]</scope>
    <source>
        <strain evidence="1 2">Wood3</strain>
    </source>
</reference>
<name>A0A423G2X1_9PSED</name>